<dbReference type="InterPro" id="IPR006926">
    <property type="entry name" value="Vps16_N"/>
</dbReference>
<accession>D7FS70</accession>
<feature type="compositionally biased region" description="Gly residues" evidence="2">
    <location>
        <begin position="580"/>
        <end position="594"/>
    </location>
</feature>
<dbReference type="OrthoDB" id="189476at2759"/>
<dbReference type="AlphaFoldDB" id="D7FS70"/>
<feature type="domain" description="Vps16 C-terminal" evidence="3">
    <location>
        <begin position="236"/>
        <end position="566"/>
    </location>
</feature>
<dbReference type="GO" id="GO:0005765">
    <property type="term" value="C:lysosomal membrane"/>
    <property type="evidence" value="ECO:0007669"/>
    <property type="project" value="TreeGrafter"/>
</dbReference>
<comment type="similarity">
    <text evidence="1">Belongs to the VPS16 family.</text>
</comment>
<protein>
    <submittedName>
        <fullName evidence="5">Vacuolar protein sorting vps16</fullName>
    </submittedName>
</protein>
<dbReference type="STRING" id="2880.D7FS70"/>
<dbReference type="GO" id="GO:0042144">
    <property type="term" value="P:vacuole fusion, non-autophagic"/>
    <property type="evidence" value="ECO:0007669"/>
    <property type="project" value="TreeGrafter"/>
</dbReference>
<feature type="compositionally biased region" description="Low complexity" evidence="2">
    <location>
        <begin position="567"/>
        <end position="579"/>
    </location>
</feature>
<dbReference type="Proteomes" id="UP000002630">
    <property type="component" value="Unassembled WGS sequence"/>
</dbReference>
<evidence type="ECO:0000313" key="6">
    <source>
        <dbReference type="Proteomes" id="UP000002630"/>
    </source>
</evidence>
<dbReference type="PANTHER" id="PTHR12811">
    <property type="entry name" value="VACUOLAR PROTEIN SORTING VPS16"/>
    <property type="match status" value="1"/>
</dbReference>
<feature type="region of interest" description="Disordered" evidence="2">
    <location>
        <begin position="563"/>
        <end position="594"/>
    </location>
</feature>
<organism evidence="5 6">
    <name type="scientific">Ectocarpus siliculosus</name>
    <name type="common">Brown alga</name>
    <name type="synonym">Conferva siliculosa</name>
    <dbReference type="NCBI Taxonomy" id="2880"/>
    <lineage>
        <taxon>Eukaryota</taxon>
        <taxon>Sar</taxon>
        <taxon>Stramenopiles</taxon>
        <taxon>Ochrophyta</taxon>
        <taxon>PX clade</taxon>
        <taxon>Phaeophyceae</taxon>
        <taxon>Ectocarpales</taxon>
        <taxon>Ectocarpaceae</taxon>
        <taxon>Ectocarpus</taxon>
    </lineage>
</organism>
<name>D7FS70_ECTSI</name>
<dbReference type="GO" id="GO:0016197">
    <property type="term" value="P:endosomal transport"/>
    <property type="evidence" value="ECO:0007669"/>
    <property type="project" value="TreeGrafter"/>
</dbReference>
<keyword evidence="6" id="KW-1185">Reference proteome</keyword>
<dbReference type="Pfam" id="PF04840">
    <property type="entry name" value="Vps16_C"/>
    <property type="match status" value="1"/>
</dbReference>
<dbReference type="GO" id="GO:0030897">
    <property type="term" value="C:HOPS complex"/>
    <property type="evidence" value="ECO:0007669"/>
    <property type="project" value="TreeGrafter"/>
</dbReference>
<evidence type="ECO:0000256" key="2">
    <source>
        <dbReference type="SAM" id="MobiDB-lite"/>
    </source>
</evidence>
<evidence type="ECO:0000259" key="4">
    <source>
        <dbReference type="Pfam" id="PF04841"/>
    </source>
</evidence>
<dbReference type="eggNOG" id="KOG2280">
    <property type="taxonomic scope" value="Eukaryota"/>
</dbReference>
<feature type="domain" description="Vps16 N-terminal" evidence="4">
    <location>
        <begin position="7"/>
        <end position="132"/>
    </location>
</feature>
<dbReference type="GO" id="GO:0005768">
    <property type="term" value="C:endosome"/>
    <property type="evidence" value="ECO:0007669"/>
    <property type="project" value="TreeGrafter"/>
</dbReference>
<dbReference type="InterPro" id="IPR006925">
    <property type="entry name" value="Vps16_C"/>
</dbReference>
<dbReference type="InterPro" id="IPR038132">
    <property type="entry name" value="Vps16_C_sf"/>
</dbReference>
<dbReference type="PANTHER" id="PTHR12811:SF0">
    <property type="entry name" value="VACUOLAR PROTEIN SORTING-ASSOCIATED PROTEIN 16 HOMOLOG"/>
    <property type="match status" value="1"/>
</dbReference>
<proteinExistence type="inferred from homology"/>
<gene>
    <name evidence="5" type="ORF">Esi_0228_0031</name>
</gene>
<dbReference type="PIRSF" id="PIRSF007949">
    <property type="entry name" value="VPS16"/>
    <property type="match status" value="1"/>
</dbReference>
<dbReference type="GO" id="GO:0003779">
    <property type="term" value="F:actin binding"/>
    <property type="evidence" value="ECO:0007669"/>
    <property type="project" value="TreeGrafter"/>
</dbReference>
<dbReference type="Pfam" id="PF04841">
    <property type="entry name" value="Vps16_N"/>
    <property type="match status" value="1"/>
</dbReference>
<dbReference type="InterPro" id="IPR016534">
    <property type="entry name" value="VPS16"/>
</dbReference>
<dbReference type="InParanoid" id="D7FS70"/>
<evidence type="ECO:0000259" key="3">
    <source>
        <dbReference type="Pfam" id="PF04840"/>
    </source>
</evidence>
<evidence type="ECO:0000256" key="1">
    <source>
        <dbReference type="ARBA" id="ARBA00009250"/>
    </source>
</evidence>
<dbReference type="Gene3D" id="1.10.150.780">
    <property type="entry name" value="Vps16, C-terminal region"/>
    <property type="match status" value="1"/>
</dbReference>
<dbReference type="EMBL" id="FN649760">
    <property type="protein sequence ID" value="CBJ31011.1"/>
    <property type="molecule type" value="Genomic_DNA"/>
</dbReference>
<dbReference type="FunCoup" id="D7FS70">
    <property type="interactions" value="500"/>
</dbReference>
<sequence>MPWRFSYPPEATVLLAPDSDCCKIFTDVECELLQRVPVASEAISRIGSTDPAAMLFDAAAAFEEGDPRADENIRAMERDGDADGEGHPLLEAVQSCIAAAAGEFDIPRQKALMRAAGYGKSFLSDYDSDEFVECCRKLRVLNNCRHKSCGMPLTSQQYDRLTPEVLVDRLAMRHLHLLAVRVCDHLRLRRDRVAVHWACKKIAKACNEASAGEPGAPTDDDLTREVVEKLRPCGQISYADVARAAERSGRRRLATMLLDLEPLASDQVPLLLSMGENELGLKKAILSGEDDLVYLSVMHIEQEAGSSEKGREAFCELMHAHPEALRLLKVYYREKGGYMERKKLHNLCVFSKQYLEAGTLAIRKAYTQERLDGRLEGLKEAEGMFAHRKELAFQQACTKDQAELLEYQRVLERKTGLDVFVDMSVSETLYHLIVVGASGGVEGRDGQQLLAEASALQKKLKVPDKRFWHIKIKALASVGEWEALRKFGAERKSPIGYKPFALACMRKKPTGLLGDDTERYITGYIERIPQAEDRYDLYLENKSWEKAAEVAARLKDPRRIAEVRGLATPAGTASASQTTSGGGGGGGDGFSRPK</sequence>
<reference evidence="5 6" key="1">
    <citation type="journal article" date="2010" name="Nature">
        <title>The Ectocarpus genome and the independent evolution of multicellularity in brown algae.</title>
        <authorList>
            <person name="Cock J.M."/>
            <person name="Sterck L."/>
            <person name="Rouze P."/>
            <person name="Scornet D."/>
            <person name="Allen A.E."/>
            <person name="Amoutzias G."/>
            <person name="Anthouard V."/>
            <person name="Artiguenave F."/>
            <person name="Aury J.M."/>
            <person name="Badger J.H."/>
            <person name="Beszteri B."/>
            <person name="Billiau K."/>
            <person name="Bonnet E."/>
            <person name="Bothwell J.H."/>
            <person name="Bowler C."/>
            <person name="Boyen C."/>
            <person name="Brownlee C."/>
            <person name="Carrano C.J."/>
            <person name="Charrier B."/>
            <person name="Cho G.Y."/>
            <person name="Coelho S.M."/>
            <person name="Collen J."/>
            <person name="Corre E."/>
            <person name="Da Silva C."/>
            <person name="Delage L."/>
            <person name="Delaroque N."/>
            <person name="Dittami S.M."/>
            <person name="Doulbeau S."/>
            <person name="Elias M."/>
            <person name="Farnham G."/>
            <person name="Gachon C.M."/>
            <person name="Gschloessl B."/>
            <person name="Heesch S."/>
            <person name="Jabbari K."/>
            <person name="Jubin C."/>
            <person name="Kawai H."/>
            <person name="Kimura K."/>
            <person name="Kloareg B."/>
            <person name="Kupper F.C."/>
            <person name="Lang D."/>
            <person name="Le Bail A."/>
            <person name="Leblanc C."/>
            <person name="Lerouge P."/>
            <person name="Lohr M."/>
            <person name="Lopez P.J."/>
            <person name="Martens C."/>
            <person name="Maumus F."/>
            <person name="Michel G."/>
            <person name="Miranda-Saavedra D."/>
            <person name="Morales J."/>
            <person name="Moreau H."/>
            <person name="Motomura T."/>
            <person name="Nagasato C."/>
            <person name="Napoli C.A."/>
            <person name="Nelson D.R."/>
            <person name="Nyvall-Collen P."/>
            <person name="Peters A.F."/>
            <person name="Pommier C."/>
            <person name="Potin P."/>
            <person name="Poulain J."/>
            <person name="Quesneville H."/>
            <person name="Read B."/>
            <person name="Rensing S.A."/>
            <person name="Ritter A."/>
            <person name="Rousvoal S."/>
            <person name="Samanta M."/>
            <person name="Samson G."/>
            <person name="Schroeder D.C."/>
            <person name="Segurens B."/>
            <person name="Strittmatter M."/>
            <person name="Tonon T."/>
            <person name="Tregear J.W."/>
            <person name="Valentin K."/>
            <person name="von Dassow P."/>
            <person name="Yamagishi T."/>
            <person name="Van de Peer Y."/>
            <person name="Wincker P."/>
        </authorList>
    </citation>
    <scope>NUCLEOTIDE SEQUENCE [LARGE SCALE GENOMIC DNA]</scope>
    <source>
        <strain evidence="6">Ec32 / CCAP1310/4</strain>
    </source>
</reference>
<dbReference type="GO" id="GO:0006886">
    <property type="term" value="P:intracellular protein transport"/>
    <property type="evidence" value="ECO:0007669"/>
    <property type="project" value="InterPro"/>
</dbReference>
<evidence type="ECO:0000313" key="5">
    <source>
        <dbReference type="EMBL" id="CBJ31011.1"/>
    </source>
</evidence>